<evidence type="ECO:0000313" key="2">
    <source>
        <dbReference type="Proteomes" id="UP000316621"/>
    </source>
</evidence>
<proteinExistence type="predicted"/>
<sequence>MFLWYQHCLPFIVAGTHPTWGSSSIELVSRTKADPVILAKYVTALTHCTELLVSGLFKAIGKGSIVSHIT</sequence>
<reference evidence="1 2" key="1">
    <citation type="journal article" date="2018" name="Science">
        <title>The opium poppy genome and morphinan production.</title>
        <authorList>
            <person name="Guo L."/>
            <person name="Winzer T."/>
            <person name="Yang X."/>
            <person name="Li Y."/>
            <person name="Ning Z."/>
            <person name="He Z."/>
            <person name="Teodor R."/>
            <person name="Lu Y."/>
            <person name="Bowser T.A."/>
            <person name="Graham I.A."/>
            <person name="Ye K."/>
        </authorList>
    </citation>
    <scope>NUCLEOTIDE SEQUENCE [LARGE SCALE GENOMIC DNA]</scope>
    <source>
        <strain evidence="2">cv. HN1</strain>
        <tissue evidence="1">Leaves</tissue>
    </source>
</reference>
<dbReference type="AlphaFoldDB" id="A0A4Y7JG47"/>
<evidence type="ECO:0000313" key="1">
    <source>
        <dbReference type="EMBL" id="RZC58901.1"/>
    </source>
</evidence>
<organism evidence="1 2">
    <name type="scientific">Papaver somniferum</name>
    <name type="common">Opium poppy</name>
    <dbReference type="NCBI Taxonomy" id="3469"/>
    <lineage>
        <taxon>Eukaryota</taxon>
        <taxon>Viridiplantae</taxon>
        <taxon>Streptophyta</taxon>
        <taxon>Embryophyta</taxon>
        <taxon>Tracheophyta</taxon>
        <taxon>Spermatophyta</taxon>
        <taxon>Magnoliopsida</taxon>
        <taxon>Ranunculales</taxon>
        <taxon>Papaveraceae</taxon>
        <taxon>Papaveroideae</taxon>
        <taxon>Papaver</taxon>
    </lineage>
</organism>
<gene>
    <name evidence="1" type="ORF">C5167_006200</name>
</gene>
<dbReference type="EMBL" id="CM010718">
    <property type="protein sequence ID" value="RZC58901.1"/>
    <property type="molecule type" value="Genomic_DNA"/>
</dbReference>
<protein>
    <submittedName>
        <fullName evidence="1">Uncharacterized protein</fullName>
    </submittedName>
</protein>
<accession>A0A4Y7JG47</accession>
<dbReference type="Proteomes" id="UP000316621">
    <property type="component" value="Chromosome 4"/>
</dbReference>
<name>A0A4Y7JG47_PAPSO</name>
<dbReference type="Gramene" id="RZC58901">
    <property type="protein sequence ID" value="RZC58901"/>
    <property type="gene ID" value="C5167_006200"/>
</dbReference>
<keyword evidence="2" id="KW-1185">Reference proteome</keyword>